<gene>
    <name evidence="2" type="ORF">CLV36_12114</name>
</gene>
<evidence type="ECO:0000313" key="2">
    <source>
        <dbReference type="EMBL" id="PRZ11808.1"/>
    </source>
</evidence>
<protein>
    <recommendedName>
        <fullName evidence="4">Bd-type cytochrome oxidase subunit II</fullName>
    </recommendedName>
</protein>
<name>A0ABX5ELR7_9BACL</name>
<dbReference type="Proteomes" id="UP000238836">
    <property type="component" value="Unassembled WGS sequence"/>
</dbReference>
<evidence type="ECO:0008006" key="4">
    <source>
        <dbReference type="Google" id="ProtNLM"/>
    </source>
</evidence>
<organism evidence="2 3">
    <name type="scientific">Laceyella sediminis</name>
    <dbReference type="NCBI Taxonomy" id="573074"/>
    <lineage>
        <taxon>Bacteria</taxon>
        <taxon>Bacillati</taxon>
        <taxon>Bacillota</taxon>
        <taxon>Bacilli</taxon>
        <taxon>Bacillales</taxon>
        <taxon>Thermoactinomycetaceae</taxon>
        <taxon>Laceyella</taxon>
    </lineage>
</organism>
<dbReference type="EMBL" id="PVTZ01000021">
    <property type="protein sequence ID" value="PRZ11808.1"/>
    <property type="molecule type" value="Genomic_DNA"/>
</dbReference>
<keyword evidence="1" id="KW-0812">Transmembrane</keyword>
<evidence type="ECO:0000313" key="3">
    <source>
        <dbReference type="Proteomes" id="UP000238836"/>
    </source>
</evidence>
<comment type="caution">
    <text evidence="2">The sequence shown here is derived from an EMBL/GenBank/DDBJ whole genome shotgun (WGS) entry which is preliminary data.</text>
</comment>
<feature type="transmembrane region" description="Helical" evidence="1">
    <location>
        <begin position="20"/>
        <end position="40"/>
    </location>
</feature>
<proteinExistence type="predicted"/>
<evidence type="ECO:0000256" key="1">
    <source>
        <dbReference type="SAM" id="Phobius"/>
    </source>
</evidence>
<keyword evidence="1" id="KW-0472">Membrane</keyword>
<keyword evidence="3" id="KW-1185">Reference proteome</keyword>
<sequence length="52" mass="5803">MISPVFGAIVVERRGAEGMLWVMSAILLIPIVHFACYHLFAKDTLHAHQPSQ</sequence>
<reference evidence="2 3" key="1">
    <citation type="submission" date="2018-03" db="EMBL/GenBank/DDBJ databases">
        <title>Genomic Encyclopedia of Archaeal and Bacterial Type Strains, Phase II (KMG-II): from individual species to whole genera.</title>
        <authorList>
            <person name="Goeker M."/>
        </authorList>
    </citation>
    <scope>NUCLEOTIDE SEQUENCE [LARGE SCALE GENOMIC DNA]</scope>
    <source>
        <strain evidence="2 3">RHA1</strain>
    </source>
</reference>
<accession>A0ABX5ELR7</accession>
<keyword evidence="1" id="KW-1133">Transmembrane helix</keyword>